<feature type="transmembrane region" description="Helical" evidence="8">
    <location>
        <begin position="231"/>
        <end position="249"/>
    </location>
</feature>
<dbReference type="InterPro" id="IPR052017">
    <property type="entry name" value="TSUP"/>
</dbReference>
<name>A0A916RG82_9HYPH</name>
<evidence type="ECO:0000256" key="7">
    <source>
        <dbReference type="ARBA" id="ARBA00023136"/>
    </source>
</evidence>
<evidence type="ECO:0000256" key="5">
    <source>
        <dbReference type="ARBA" id="ARBA00022692"/>
    </source>
</evidence>
<accession>A0A916RG82</accession>
<feature type="transmembrane region" description="Helical" evidence="8">
    <location>
        <begin position="133"/>
        <end position="152"/>
    </location>
</feature>
<dbReference type="AlphaFoldDB" id="A0A916RG82"/>
<dbReference type="PANTHER" id="PTHR30269">
    <property type="entry name" value="TRANSMEMBRANE PROTEIN YFCA"/>
    <property type="match status" value="1"/>
</dbReference>
<dbReference type="PANTHER" id="PTHR30269:SF0">
    <property type="entry name" value="MEMBRANE TRANSPORTER PROTEIN YFCA-RELATED"/>
    <property type="match status" value="1"/>
</dbReference>
<evidence type="ECO:0000256" key="8">
    <source>
        <dbReference type="RuleBase" id="RU363041"/>
    </source>
</evidence>
<protein>
    <recommendedName>
        <fullName evidence="8">Probable membrane transporter protein</fullName>
    </recommendedName>
</protein>
<dbReference type="EMBL" id="BMIF01000001">
    <property type="protein sequence ID" value="GGA54959.1"/>
    <property type="molecule type" value="Genomic_DNA"/>
</dbReference>
<dbReference type="Pfam" id="PF01925">
    <property type="entry name" value="TauE"/>
    <property type="match status" value="1"/>
</dbReference>
<keyword evidence="6 8" id="KW-1133">Transmembrane helix</keyword>
<keyword evidence="7 8" id="KW-0472">Membrane</keyword>
<comment type="subcellular location">
    <subcellularLocation>
        <location evidence="1 8">Cell membrane</location>
        <topology evidence="1 8">Multi-pass membrane protein</topology>
    </subcellularLocation>
</comment>
<reference evidence="9" key="2">
    <citation type="submission" date="2020-09" db="EMBL/GenBank/DDBJ databases">
        <authorList>
            <person name="Sun Q."/>
            <person name="Zhou Y."/>
        </authorList>
    </citation>
    <scope>NUCLEOTIDE SEQUENCE</scope>
    <source>
        <strain evidence="9">CGMCC 1.15320</strain>
    </source>
</reference>
<evidence type="ECO:0000256" key="2">
    <source>
        <dbReference type="ARBA" id="ARBA00009142"/>
    </source>
</evidence>
<feature type="transmembrane region" description="Helical" evidence="8">
    <location>
        <begin position="80"/>
        <end position="99"/>
    </location>
</feature>
<keyword evidence="5 8" id="KW-0812">Transmembrane</keyword>
<comment type="similarity">
    <text evidence="2 8">Belongs to the 4-toluene sulfonate uptake permease (TSUP) (TC 2.A.102) family.</text>
</comment>
<reference evidence="9" key="1">
    <citation type="journal article" date="2014" name="Int. J. Syst. Evol. Microbiol.">
        <title>Complete genome sequence of Corynebacterium casei LMG S-19264T (=DSM 44701T), isolated from a smear-ripened cheese.</title>
        <authorList>
            <consortium name="US DOE Joint Genome Institute (JGI-PGF)"/>
            <person name="Walter F."/>
            <person name="Albersmeier A."/>
            <person name="Kalinowski J."/>
            <person name="Ruckert C."/>
        </authorList>
    </citation>
    <scope>NUCLEOTIDE SEQUENCE</scope>
    <source>
        <strain evidence="9">CGMCC 1.15320</strain>
    </source>
</reference>
<dbReference type="Proteomes" id="UP000636264">
    <property type="component" value="Unassembled WGS sequence"/>
</dbReference>
<dbReference type="InterPro" id="IPR002781">
    <property type="entry name" value="TM_pro_TauE-like"/>
</dbReference>
<feature type="transmembrane region" description="Helical" evidence="8">
    <location>
        <begin position="189"/>
        <end position="211"/>
    </location>
</feature>
<keyword evidence="3" id="KW-0813">Transport</keyword>
<proteinExistence type="inferred from homology"/>
<evidence type="ECO:0000256" key="3">
    <source>
        <dbReference type="ARBA" id="ARBA00022448"/>
    </source>
</evidence>
<evidence type="ECO:0000313" key="10">
    <source>
        <dbReference type="Proteomes" id="UP000636264"/>
    </source>
</evidence>
<feature type="transmembrane region" description="Helical" evidence="8">
    <location>
        <begin position="105"/>
        <end position="121"/>
    </location>
</feature>
<sequence>MFEISVEVVLLLVMAGFVAGFIDAIAGGGGLITVPALLLAGLPPVDALGTNKLQSLFGSGSAVISYASKGHVDLRKQWPSALASAFASVAGALLATVLPSSVLDFMLPLLLIGIAIYFLVKPNMSDVDRAQRMTPFVFGMTLVPLIGFYDGAFGPGTGSFFMLAFVSLAGFGVLKATAHTKTLNFASNIGAFITFTLVGAMHWKIGLVMGAAQFAGARLGAGLAMKGGAKVIKPLLVTMCILLAAKLLLEEHNPLRAFIGL</sequence>
<dbReference type="GO" id="GO:0005886">
    <property type="term" value="C:plasma membrane"/>
    <property type="evidence" value="ECO:0007669"/>
    <property type="project" value="UniProtKB-SubCell"/>
</dbReference>
<evidence type="ECO:0000313" key="9">
    <source>
        <dbReference type="EMBL" id="GGA54959.1"/>
    </source>
</evidence>
<organism evidence="9 10">
    <name type="scientific">Nitratireductor aestuarii</name>
    <dbReference type="NCBI Taxonomy" id="1735103"/>
    <lineage>
        <taxon>Bacteria</taxon>
        <taxon>Pseudomonadati</taxon>
        <taxon>Pseudomonadota</taxon>
        <taxon>Alphaproteobacteria</taxon>
        <taxon>Hyphomicrobiales</taxon>
        <taxon>Phyllobacteriaceae</taxon>
        <taxon>Nitratireductor</taxon>
    </lineage>
</organism>
<feature type="transmembrane region" description="Helical" evidence="8">
    <location>
        <begin position="9"/>
        <end position="32"/>
    </location>
</feature>
<comment type="caution">
    <text evidence="9">The sequence shown here is derived from an EMBL/GenBank/DDBJ whole genome shotgun (WGS) entry which is preliminary data.</text>
</comment>
<keyword evidence="4 8" id="KW-1003">Cell membrane</keyword>
<gene>
    <name evidence="9" type="ORF">GCM10011385_05710</name>
</gene>
<evidence type="ECO:0000256" key="6">
    <source>
        <dbReference type="ARBA" id="ARBA00022989"/>
    </source>
</evidence>
<evidence type="ECO:0000256" key="4">
    <source>
        <dbReference type="ARBA" id="ARBA00022475"/>
    </source>
</evidence>
<feature type="transmembrane region" description="Helical" evidence="8">
    <location>
        <begin position="158"/>
        <end position="177"/>
    </location>
</feature>
<evidence type="ECO:0000256" key="1">
    <source>
        <dbReference type="ARBA" id="ARBA00004651"/>
    </source>
</evidence>
<keyword evidence="10" id="KW-1185">Reference proteome</keyword>
<dbReference type="RefSeq" id="WP_188719414.1">
    <property type="nucleotide sequence ID" value="NZ_BMIF01000001.1"/>
</dbReference>